<evidence type="ECO:0000256" key="4">
    <source>
        <dbReference type="ARBA" id="ARBA00022475"/>
    </source>
</evidence>
<dbReference type="AlphaFoldDB" id="A0A8J6JAA4"/>
<dbReference type="PANTHER" id="PTHR43166">
    <property type="entry name" value="AMINO ACID IMPORT ATP-BINDING PROTEIN"/>
    <property type="match status" value="1"/>
</dbReference>
<evidence type="ECO:0000256" key="3">
    <source>
        <dbReference type="ARBA" id="ARBA00022448"/>
    </source>
</evidence>
<dbReference type="InterPro" id="IPR003439">
    <property type="entry name" value="ABC_transporter-like_ATP-bd"/>
</dbReference>
<dbReference type="InterPro" id="IPR017871">
    <property type="entry name" value="ABC_transporter-like_CS"/>
</dbReference>
<dbReference type="PANTHER" id="PTHR43166:SF9">
    <property type="entry name" value="GLUTAMATE_ASPARTATE IMPORT ATP-BINDING PROTEIN GLTL"/>
    <property type="match status" value="1"/>
</dbReference>
<comment type="subcellular location">
    <subcellularLocation>
        <location evidence="1">Cell membrane</location>
        <topology evidence="1">Peripheral membrane protein</topology>
    </subcellularLocation>
</comment>
<dbReference type="PROSITE" id="PS00211">
    <property type="entry name" value="ABC_TRANSPORTER_1"/>
    <property type="match status" value="1"/>
</dbReference>
<keyword evidence="5" id="KW-0547">Nucleotide-binding</keyword>
<reference evidence="10" key="1">
    <citation type="submission" date="2020-08" db="EMBL/GenBank/DDBJ databases">
        <title>Genome public.</title>
        <authorList>
            <person name="Liu C."/>
            <person name="Sun Q."/>
        </authorList>
    </citation>
    <scope>NUCLEOTIDE SEQUENCE</scope>
    <source>
        <strain evidence="10">NSJ-23</strain>
    </source>
</reference>
<gene>
    <name evidence="10" type="ORF">H8S11_08340</name>
</gene>
<dbReference type="InterPro" id="IPR027417">
    <property type="entry name" value="P-loop_NTPase"/>
</dbReference>
<keyword evidence="6 10" id="KW-0067">ATP-binding</keyword>
<sequence length="261" mass="29248">MAVLQVKNIEKHFGATRVLEDISFELEQGQALAIIGSSGSGKTTLLRCLNFLETPDQGQILVQDKVLFDAADPSTQRESEIRKKRLHFGMVFQSFNLFPQYTALENVTLASQLLARERPDFKEKKKEIYAQIEKDGRELLGRMGLADRAGHYPHQLSGGQQQRVAIARALALKPDILCFDEPTSALDPELTGEVLKVIRSLAEQKTTMIIVTHEMAFARDVADQVIFMDGGVIVEQGPARQVIEHPAQERTRQFLARYAES</sequence>
<keyword evidence="4" id="KW-1003">Cell membrane</keyword>
<proteinExistence type="inferred from homology"/>
<dbReference type="PIRSF" id="PIRSF039085">
    <property type="entry name" value="ABC_ATPase_HisP"/>
    <property type="match status" value="1"/>
</dbReference>
<evidence type="ECO:0000259" key="9">
    <source>
        <dbReference type="PROSITE" id="PS50893"/>
    </source>
</evidence>
<dbReference type="GO" id="GO:0016887">
    <property type="term" value="F:ATP hydrolysis activity"/>
    <property type="evidence" value="ECO:0007669"/>
    <property type="project" value="InterPro"/>
</dbReference>
<evidence type="ECO:0000313" key="10">
    <source>
        <dbReference type="EMBL" id="MBC5722818.1"/>
    </source>
</evidence>
<dbReference type="InterPro" id="IPR050086">
    <property type="entry name" value="MetN_ABC_transporter-like"/>
</dbReference>
<keyword evidence="11" id="KW-1185">Reference proteome</keyword>
<dbReference type="EMBL" id="JACOPO010000004">
    <property type="protein sequence ID" value="MBC5722818.1"/>
    <property type="molecule type" value="Genomic_DNA"/>
</dbReference>
<dbReference type="Gene3D" id="3.40.50.300">
    <property type="entry name" value="P-loop containing nucleotide triphosphate hydrolases"/>
    <property type="match status" value="1"/>
</dbReference>
<dbReference type="Pfam" id="PF00005">
    <property type="entry name" value="ABC_tran"/>
    <property type="match status" value="1"/>
</dbReference>
<accession>A0A8J6JAA4</accession>
<dbReference type="GO" id="GO:0015424">
    <property type="term" value="F:ABC-type amino acid transporter activity"/>
    <property type="evidence" value="ECO:0007669"/>
    <property type="project" value="InterPro"/>
</dbReference>
<evidence type="ECO:0000256" key="7">
    <source>
        <dbReference type="ARBA" id="ARBA00022970"/>
    </source>
</evidence>
<evidence type="ECO:0000256" key="8">
    <source>
        <dbReference type="ARBA" id="ARBA00023136"/>
    </source>
</evidence>
<comment type="caution">
    <text evidence="10">The sequence shown here is derived from an EMBL/GenBank/DDBJ whole genome shotgun (WGS) entry which is preliminary data.</text>
</comment>
<keyword evidence="8" id="KW-0472">Membrane</keyword>
<comment type="similarity">
    <text evidence="2">Belongs to the ABC transporter superfamily.</text>
</comment>
<dbReference type="InterPro" id="IPR003593">
    <property type="entry name" value="AAA+_ATPase"/>
</dbReference>
<dbReference type="GO" id="GO:0005886">
    <property type="term" value="C:plasma membrane"/>
    <property type="evidence" value="ECO:0007669"/>
    <property type="project" value="UniProtKB-SubCell"/>
</dbReference>
<evidence type="ECO:0000313" key="11">
    <source>
        <dbReference type="Proteomes" id="UP000628736"/>
    </source>
</evidence>
<evidence type="ECO:0000256" key="1">
    <source>
        <dbReference type="ARBA" id="ARBA00004202"/>
    </source>
</evidence>
<dbReference type="GO" id="GO:0005524">
    <property type="term" value="F:ATP binding"/>
    <property type="evidence" value="ECO:0007669"/>
    <property type="project" value="UniProtKB-KW"/>
</dbReference>
<dbReference type="Proteomes" id="UP000628736">
    <property type="component" value="Unassembled WGS sequence"/>
</dbReference>
<protein>
    <submittedName>
        <fullName evidence="10">Amino acid ABC transporter ATP-binding protein</fullName>
    </submittedName>
</protein>
<keyword evidence="3" id="KW-0813">Transport</keyword>
<organism evidence="10 11">
    <name type="scientific">Flintibacter hominis</name>
    <dbReference type="NCBI Taxonomy" id="2763048"/>
    <lineage>
        <taxon>Bacteria</taxon>
        <taxon>Bacillati</taxon>
        <taxon>Bacillota</taxon>
        <taxon>Clostridia</taxon>
        <taxon>Eubacteriales</taxon>
        <taxon>Flintibacter</taxon>
    </lineage>
</organism>
<dbReference type="SMART" id="SM00382">
    <property type="entry name" value="AAA"/>
    <property type="match status" value="1"/>
</dbReference>
<feature type="domain" description="ABC transporter" evidence="9">
    <location>
        <begin position="4"/>
        <end position="255"/>
    </location>
</feature>
<evidence type="ECO:0000256" key="2">
    <source>
        <dbReference type="ARBA" id="ARBA00005417"/>
    </source>
</evidence>
<dbReference type="InterPro" id="IPR030679">
    <property type="entry name" value="ABC_ATPase_HisP-typ"/>
</dbReference>
<dbReference type="RefSeq" id="WP_186852815.1">
    <property type="nucleotide sequence ID" value="NZ_JACOPO010000004.1"/>
</dbReference>
<dbReference type="PROSITE" id="PS50893">
    <property type="entry name" value="ABC_TRANSPORTER_2"/>
    <property type="match status" value="1"/>
</dbReference>
<evidence type="ECO:0000256" key="6">
    <source>
        <dbReference type="ARBA" id="ARBA00022840"/>
    </source>
</evidence>
<evidence type="ECO:0000256" key="5">
    <source>
        <dbReference type="ARBA" id="ARBA00022741"/>
    </source>
</evidence>
<name>A0A8J6JAA4_9FIRM</name>
<keyword evidence="7" id="KW-0029">Amino-acid transport</keyword>
<dbReference type="SUPFAM" id="SSF52540">
    <property type="entry name" value="P-loop containing nucleoside triphosphate hydrolases"/>
    <property type="match status" value="1"/>
</dbReference>